<dbReference type="STRING" id="1193713.GCA_001636315_03027"/>
<dbReference type="KEGG" id="nmk:CHR53_02520"/>
<dbReference type="EMBL" id="CP022572">
    <property type="protein sequence ID" value="AZU60230.1"/>
    <property type="molecule type" value="Genomic_DNA"/>
</dbReference>
<name>A0A3Q9QPK8_9BACI</name>
<dbReference type="Proteomes" id="UP000282892">
    <property type="component" value="Chromosome"/>
</dbReference>
<gene>
    <name evidence="1" type="ORF">CHR53_02520</name>
</gene>
<dbReference type="AlphaFoldDB" id="A0A3Q9QPK8"/>
<protein>
    <recommendedName>
        <fullName evidence="3">YtkA-like domain-containing protein</fullName>
    </recommendedName>
</protein>
<dbReference type="OrthoDB" id="128043at2"/>
<organism evidence="1 2">
    <name type="scientific">Neobacillus mesonae</name>
    <dbReference type="NCBI Taxonomy" id="1193713"/>
    <lineage>
        <taxon>Bacteria</taxon>
        <taxon>Bacillati</taxon>
        <taxon>Bacillota</taxon>
        <taxon>Bacilli</taxon>
        <taxon>Bacillales</taxon>
        <taxon>Bacillaceae</taxon>
        <taxon>Neobacillus</taxon>
    </lineage>
</organism>
<keyword evidence="2" id="KW-1185">Reference proteome</keyword>
<dbReference type="RefSeq" id="WP_127484779.1">
    <property type="nucleotide sequence ID" value="NZ_CP022572.1"/>
</dbReference>
<reference evidence="1 2" key="1">
    <citation type="submission" date="2017-07" db="EMBL/GenBank/DDBJ databases">
        <title>The complete genome sequence of Bacillus mesonae strain H20-5, an efficient strain improving plant abiotic stress resistance.</title>
        <authorList>
            <person name="Kim S.Y."/>
            <person name="Song H."/>
            <person name="Sang M.K."/>
            <person name="Weon H.-Y."/>
            <person name="Song J."/>
        </authorList>
    </citation>
    <scope>NUCLEOTIDE SEQUENCE [LARGE SCALE GENOMIC DNA]</scope>
    <source>
        <strain evidence="1 2">H20-5</strain>
    </source>
</reference>
<proteinExistence type="predicted"/>
<evidence type="ECO:0000313" key="2">
    <source>
        <dbReference type="Proteomes" id="UP000282892"/>
    </source>
</evidence>
<evidence type="ECO:0000313" key="1">
    <source>
        <dbReference type="EMBL" id="AZU60230.1"/>
    </source>
</evidence>
<sequence length="270" mass="29883">MRRVTIALILLSVFHLTSCNSLKVPKSMGDHKMSAAPVNAVPTSSEWILPEKPMANEETPIKILIKDESDQPIQLFETVHEKKMHMFIVSKDLSYFSHIHPKYKGDGEFDITTTFPAGGDYKLIAEVTPKGGVDSSIESHWQKVAGEEAAPKPLIPDQKLTKTIDGKKVTLSFDHLAANKTLHMTFSIYDAKSGKPIETLQPYLGALGHTVAISANAEKYLHIHPMTLEGSGPNVTFMTIFPDKGIYKIWGQFQHEGEIFTVPFVVEVGA</sequence>
<accession>A0A3Q9QPK8</accession>
<evidence type="ECO:0008006" key="3">
    <source>
        <dbReference type="Google" id="ProtNLM"/>
    </source>
</evidence>